<dbReference type="Proteomes" id="UP001230685">
    <property type="component" value="Unassembled WGS sequence"/>
</dbReference>
<evidence type="ECO:0000313" key="2">
    <source>
        <dbReference type="EMBL" id="MDP1027134.1"/>
    </source>
</evidence>
<proteinExistence type="predicted"/>
<comment type="caution">
    <text evidence="2">The sequence shown here is derived from an EMBL/GenBank/DDBJ whole genome shotgun (WGS) entry which is preliminary data.</text>
</comment>
<keyword evidence="3" id="KW-1185">Reference proteome</keyword>
<feature type="domain" description="DUF4440" evidence="1">
    <location>
        <begin position="27"/>
        <end position="140"/>
    </location>
</feature>
<dbReference type="Gene3D" id="3.10.450.50">
    <property type="match status" value="1"/>
</dbReference>
<dbReference type="InterPro" id="IPR027843">
    <property type="entry name" value="DUF4440"/>
</dbReference>
<organism evidence="2 3">
    <name type="scientific">Sphingomonas aurea</name>
    <dbReference type="NCBI Taxonomy" id="3063994"/>
    <lineage>
        <taxon>Bacteria</taxon>
        <taxon>Pseudomonadati</taxon>
        <taxon>Pseudomonadota</taxon>
        <taxon>Alphaproteobacteria</taxon>
        <taxon>Sphingomonadales</taxon>
        <taxon>Sphingomonadaceae</taxon>
        <taxon>Sphingomonas</taxon>
    </lineage>
</organism>
<protein>
    <submittedName>
        <fullName evidence="2">DUF4440 domain-containing protein</fullName>
    </submittedName>
</protein>
<evidence type="ECO:0000259" key="1">
    <source>
        <dbReference type="Pfam" id="PF14534"/>
    </source>
</evidence>
<dbReference type="InterPro" id="IPR032710">
    <property type="entry name" value="NTF2-like_dom_sf"/>
</dbReference>
<dbReference type="SUPFAM" id="SSF54427">
    <property type="entry name" value="NTF2-like"/>
    <property type="match status" value="1"/>
</dbReference>
<reference evidence="2 3" key="1">
    <citation type="submission" date="2023-07" db="EMBL/GenBank/DDBJ databases">
        <authorList>
            <person name="Kim M.K."/>
        </authorList>
    </citation>
    <scope>NUCLEOTIDE SEQUENCE [LARGE SCALE GENOMIC DNA]</scope>
    <source>
        <strain evidence="2 3">KR1UV-12</strain>
    </source>
</reference>
<dbReference type="EMBL" id="JAUUDS010000002">
    <property type="protein sequence ID" value="MDP1027134.1"/>
    <property type="molecule type" value="Genomic_DNA"/>
</dbReference>
<dbReference type="Pfam" id="PF14534">
    <property type="entry name" value="DUF4440"/>
    <property type="match status" value="1"/>
</dbReference>
<dbReference type="RefSeq" id="WP_305172829.1">
    <property type="nucleotide sequence ID" value="NZ_JAUUDS010000002.1"/>
</dbReference>
<evidence type="ECO:0000313" key="3">
    <source>
        <dbReference type="Proteomes" id="UP001230685"/>
    </source>
</evidence>
<gene>
    <name evidence="2" type="ORF">Q5H91_07920</name>
</gene>
<name>A0ABT9EJL3_9SPHN</name>
<accession>A0ABT9EJL3</accession>
<sequence>MLLMALMMADATPARATPAPVSIEQQVRAADDAYWTAFNACDEAGMAAALSPDIEFYHDKTGATISRGPVVRSLMDGPCGTPGLHVRREVVAGSVSYDAVPGFGAISTGRHRFYARRDGQNERLDGEARFAIVWQDLHGRFVMRRVLSYAHGPALDQPVMPSVDIPPVTLRRYVGVYASAMGSIAVTLVDDRLHLASGDLATDLVPVATTVFRARDRPLLFEFAGPDGGPGTITVRENGAIVAEGVRTAR</sequence>